<keyword evidence="3" id="KW-1185">Reference proteome</keyword>
<evidence type="ECO:0008006" key="4">
    <source>
        <dbReference type="Google" id="ProtNLM"/>
    </source>
</evidence>
<dbReference type="Proteomes" id="UP001183420">
    <property type="component" value="Unassembled WGS sequence"/>
</dbReference>
<accession>A0ABU2LWU7</accession>
<comment type="caution">
    <text evidence="2">The sequence shown here is derived from an EMBL/GenBank/DDBJ whole genome shotgun (WGS) entry which is preliminary data.</text>
</comment>
<feature type="transmembrane region" description="Helical" evidence="1">
    <location>
        <begin position="37"/>
        <end position="59"/>
    </location>
</feature>
<organism evidence="2 3">
    <name type="scientific">Streptomyces millisiae</name>
    <dbReference type="NCBI Taxonomy" id="3075542"/>
    <lineage>
        <taxon>Bacteria</taxon>
        <taxon>Bacillati</taxon>
        <taxon>Actinomycetota</taxon>
        <taxon>Actinomycetes</taxon>
        <taxon>Kitasatosporales</taxon>
        <taxon>Streptomycetaceae</taxon>
        <taxon>Streptomyces</taxon>
    </lineage>
</organism>
<gene>
    <name evidence="2" type="ORF">RNC47_27205</name>
</gene>
<sequence>MGWFLLLGIGGLLLLGLVIVLDGVLDGLFDGFAGADGWLSLPAVTAFVAMLGFVGAIAQEATGRGPAPAAAVGAAAGAGTAWGVLRLSRALMDRQPDAAPRGVDLVGVAGAVITPIPDGGYGEVLLDVAGLRTKYAARSRLAMPAGAEVWVVDVLSPTSVEVRSVER</sequence>
<keyword evidence="1" id="KW-0812">Transmembrane</keyword>
<dbReference type="Gene3D" id="2.40.50.140">
    <property type="entry name" value="Nucleic acid-binding proteins"/>
    <property type="match status" value="1"/>
</dbReference>
<proteinExistence type="predicted"/>
<name>A0ABU2LWU7_9ACTN</name>
<evidence type="ECO:0000313" key="3">
    <source>
        <dbReference type="Proteomes" id="UP001183420"/>
    </source>
</evidence>
<evidence type="ECO:0000313" key="2">
    <source>
        <dbReference type="EMBL" id="MDT0322025.1"/>
    </source>
</evidence>
<dbReference type="EMBL" id="JAVREM010000052">
    <property type="protein sequence ID" value="MDT0322025.1"/>
    <property type="molecule type" value="Genomic_DNA"/>
</dbReference>
<evidence type="ECO:0000256" key="1">
    <source>
        <dbReference type="SAM" id="Phobius"/>
    </source>
</evidence>
<feature type="transmembrane region" description="Helical" evidence="1">
    <location>
        <begin position="65"/>
        <end position="85"/>
    </location>
</feature>
<keyword evidence="1" id="KW-1133">Transmembrane helix</keyword>
<dbReference type="InterPro" id="IPR012340">
    <property type="entry name" value="NA-bd_OB-fold"/>
</dbReference>
<protein>
    <recommendedName>
        <fullName evidence="4">NfeD-like C-terminal domain-containing protein</fullName>
    </recommendedName>
</protein>
<reference evidence="3" key="1">
    <citation type="submission" date="2023-07" db="EMBL/GenBank/DDBJ databases">
        <title>30 novel species of actinomycetes from the DSMZ collection.</title>
        <authorList>
            <person name="Nouioui I."/>
        </authorList>
    </citation>
    <scope>NUCLEOTIDE SEQUENCE [LARGE SCALE GENOMIC DNA]</scope>
    <source>
        <strain evidence="3">DSM 44918</strain>
    </source>
</reference>
<dbReference type="RefSeq" id="WP_311602411.1">
    <property type="nucleotide sequence ID" value="NZ_JAVREM010000052.1"/>
</dbReference>
<keyword evidence="1" id="KW-0472">Membrane</keyword>
<feature type="transmembrane region" description="Helical" evidence="1">
    <location>
        <begin position="6"/>
        <end position="25"/>
    </location>
</feature>